<sequence length="187" mass="20245">MRCIVLAAGASARLGQAKALLEIDGKPLIQHLVERLEAVGLDPVIVTRAELSVDILLALPERVVVINPNPDAGRTGSLQCGLKQILNTKGGERAFRLLVVPVDRPGFSNETLGALMMKEVCACPEKDGRGGHPLLLMPDDVAQIRTAEPDTPLRDLCTPERFEVEDSHLHLNLDTPADIEVLRDLAI</sequence>
<dbReference type="InterPro" id="IPR029044">
    <property type="entry name" value="Nucleotide-diphossugar_trans"/>
</dbReference>
<evidence type="ECO:0000313" key="2">
    <source>
        <dbReference type="EMBL" id="AIE95572.1"/>
    </source>
</evidence>
<dbReference type="SUPFAM" id="SSF53448">
    <property type="entry name" value="Nucleotide-diphospho-sugar transferases"/>
    <property type="match status" value="1"/>
</dbReference>
<dbReference type="Pfam" id="PF12804">
    <property type="entry name" value="NTP_transf_3"/>
    <property type="match status" value="1"/>
</dbReference>
<keyword evidence="2" id="KW-0808">Transferase</keyword>
<dbReference type="EC" id="2.7.7.76" evidence="2"/>
<protein>
    <submittedName>
        <fullName evidence="2">4-diphosphocytidyl-2C-methyl-D-erythritol synthase (MocA)</fullName>
        <ecNumber evidence="2">2.7.7.76</ecNumber>
    </submittedName>
</protein>
<evidence type="ECO:0000259" key="1">
    <source>
        <dbReference type="Pfam" id="PF12804"/>
    </source>
</evidence>
<reference evidence="2" key="1">
    <citation type="journal article" date="2014" name="Genome Biol. Evol.">
        <title>Pangenome evidence for extensive interdomain horizontal transfer affecting lineage core and shell genes in uncultured planktonic thaumarchaeota and euryarchaeota.</title>
        <authorList>
            <person name="Deschamps P."/>
            <person name="Zivanovic Y."/>
            <person name="Moreira D."/>
            <person name="Rodriguez-Valera F."/>
            <person name="Lopez-Garcia P."/>
        </authorList>
    </citation>
    <scope>NUCLEOTIDE SEQUENCE</scope>
</reference>
<dbReference type="PANTHER" id="PTHR43777">
    <property type="entry name" value="MOLYBDENUM COFACTOR CYTIDYLYLTRANSFERASE"/>
    <property type="match status" value="1"/>
</dbReference>
<name>A0A075G157_9EURY</name>
<dbReference type="EMBL" id="KF900455">
    <property type="protein sequence ID" value="AIE95572.1"/>
    <property type="molecule type" value="Genomic_DNA"/>
</dbReference>
<proteinExistence type="predicted"/>
<dbReference type="GO" id="GO:0061602">
    <property type="term" value="F:molybdenum cofactor cytidylyltransferase activity"/>
    <property type="evidence" value="ECO:0007669"/>
    <property type="project" value="UniProtKB-EC"/>
</dbReference>
<accession>A0A075G157</accession>
<dbReference type="Gene3D" id="3.90.550.10">
    <property type="entry name" value="Spore Coat Polysaccharide Biosynthesis Protein SpsA, Chain A"/>
    <property type="match status" value="1"/>
</dbReference>
<dbReference type="InterPro" id="IPR025877">
    <property type="entry name" value="MobA-like_NTP_Trfase"/>
</dbReference>
<dbReference type="PANTHER" id="PTHR43777:SF1">
    <property type="entry name" value="MOLYBDENUM COFACTOR CYTIDYLYLTRANSFERASE"/>
    <property type="match status" value="1"/>
</dbReference>
<gene>
    <name evidence="2" type="primary">mocA</name>
</gene>
<keyword evidence="2" id="KW-0548">Nucleotidyltransferase</keyword>
<dbReference type="AlphaFoldDB" id="A0A075G157"/>
<feature type="domain" description="MobA-like NTP transferase" evidence="1">
    <location>
        <begin position="3"/>
        <end position="157"/>
    </location>
</feature>
<organism evidence="2">
    <name type="scientific">uncultured marine group II/III euryarchaeote AD1000_68_A10</name>
    <dbReference type="NCBI Taxonomy" id="1457799"/>
    <lineage>
        <taxon>Archaea</taxon>
        <taxon>Methanobacteriati</taxon>
        <taxon>Methanobacteriota</taxon>
        <taxon>environmental samples</taxon>
    </lineage>
</organism>